<dbReference type="GO" id="GO:0005829">
    <property type="term" value="C:cytosol"/>
    <property type="evidence" value="ECO:0007669"/>
    <property type="project" value="TreeGrafter"/>
</dbReference>
<comment type="function">
    <text evidence="1">Forms oxaloacetate, a four-carbon dicarboxylic acid source for the tricarboxylic acid cycle.</text>
</comment>
<name>A0A0D8JED6_9BACT</name>
<dbReference type="EMBL" id="JRHC01000001">
    <property type="protein sequence ID" value="KJF44911.1"/>
    <property type="molecule type" value="Genomic_DNA"/>
</dbReference>
<dbReference type="Proteomes" id="UP000032544">
    <property type="component" value="Unassembled WGS sequence"/>
</dbReference>
<dbReference type="InterPro" id="IPR033129">
    <property type="entry name" value="PEPCASE_His_AS"/>
</dbReference>
<dbReference type="SUPFAM" id="SSF51621">
    <property type="entry name" value="Phosphoenolpyruvate/pyruvate domain"/>
    <property type="match status" value="1"/>
</dbReference>
<reference evidence="5 6" key="1">
    <citation type="submission" date="2014-09" db="EMBL/GenBank/DDBJ databases">
        <title>Draft Genome Sequence of Draconibacterium sp. JN14CK-3.</title>
        <authorList>
            <person name="Dong C."/>
            <person name="Lai Q."/>
            <person name="Shao Z."/>
        </authorList>
    </citation>
    <scope>NUCLEOTIDE SEQUENCE [LARGE SCALE GENOMIC DNA]</scope>
    <source>
        <strain evidence="5 6">JN14CK-3</strain>
    </source>
</reference>
<evidence type="ECO:0000313" key="5">
    <source>
        <dbReference type="EMBL" id="KJF44911.1"/>
    </source>
</evidence>
<dbReference type="STRING" id="1544798.LH29_05655"/>
<feature type="active site" evidence="3">
    <location>
        <position position="580"/>
    </location>
</feature>
<dbReference type="GO" id="GO:0008964">
    <property type="term" value="F:phosphoenolpyruvate carboxylase activity"/>
    <property type="evidence" value="ECO:0007669"/>
    <property type="project" value="InterPro"/>
</dbReference>
<evidence type="ECO:0000256" key="3">
    <source>
        <dbReference type="PROSITE-ProRule" id="PRU10112"/>
    </source>
</evidence>
<dbReference type="GO" id="GO:0015977">
    <property type="term" value="P:carbon fixation"/>
    <property type="evidence" value="ECO:0007669"/>
    <property type="project" value="InterPro"/>
</dbReference>
<dbReference type="InterPro" id="IPR015813">
    <property type="entry name" value="Pyrv/PenolPyrv_kinase-like_dom"/>
</dbReference>
<evidence type="ECO:0000256" key="4">
    <source>
        <dbReference type="SAM" id="Coils"/>
    </source>
</evidence>
<feature type="coiled-coil region" evidence="4">
    <location>
        <begin position="350"/>
        <end position="377"/>
    </location>
</feature>
<dbReference type="PANTHER" id="PTHR30523:SF32">
    <property type="entry name" value="PHOSPHOENOLPYRUVATE CARBOXYLASE"/>
    <property type="match status" value="1"/>
</dbReference>
<dbReference type="PROSITE" id="PS00393">
    <property type="entry name" value="PEPCASE_2"/>
    <property type="match status" value="1"/>
</dbReference>
<keyword evidence="4" id="KW-0175">Coiled coil</keyword>
<protein>
    <recommendedName>
        <fullName evidence="2">Phosphoenolpyruvate carboxylase</fullName>
    </recommendedName>
</protein>
<dbReference type="OrthoDB" id="9768133at2"/>
<keyword evidence="6" id="KW-1185">Reference proteome</keyword>
<sequence>MSNLQILIKELGKPYSDLKFLLTCFREVLIENGENEVAAVMPWIGDENSQNAGHFSQKHFNMYSVCFQLLNLAETNGAVQQRRKTEEVNSLLATNGLWANSINLLKEKGIAEEKILESFDNISIQPVLTAHPTEAKRPVILKKYRELYLLLVKRENSMYNSYELQENREEMKRVISSIWHIDEFYMEKPTVENELDNAIHYFVNVFPEVVPLLNRRLVQAWEFSGFDSTQLIQNNHFPRLKFGTWIGGDRDGHPLVTAEVTQKALHKLRLNAFITVKNELNRLSDDLSFYFEISDLPEFMINRFKELVAETGNKTKKIISASKNEAFKLIVQLFINKLPLNIGNSQLFELDEKKGTYDNSKQLLEDLELLKRALLEANYNDIAHQSVNRSIYFIQSFGFHLAELDIRQNSRYYHLALQQLVEKSDPFNAKDTEWTGEAKKAFLEKELRSARPFTHDYSQLDTESKNTIECFQLLNNHISKYAHYSIGSLIISMTQSASDLLTVYILAREAGLTLFRDTMIVKLHVVPLFETIQDLIDSPAILDEYFSYPEVQNSLEYQRKAQNLPVKTQEIMIGYSDSNKDGGILASAWFLYKAQKEITEVGKKYGIDIKFFHGKGGSISRGAGPIHWFLRSLPHGTLSGNFKITEQGESIEKKFANKINAVYNLELMMSGNALNTLLHKMPEEDGDDIAEIMEFMGQESFNTYTELLQNQHFLDFYQEATPIDVIEQSKIGSRPARRTGKRSFSDLRAIPWVFSWGQSRYHITSWYGVGSTLEKMKKEYPDKYLKLKKLIPKNQFIRYVLTNVDTSLASTDKDIMQLYGGLVKDEETRSEVLNLLLQEFEKTQQIMNELLGRPMQERRKSHYYSTQLRAEALNTLHNYQVHYINKWRGQQDANADENKEMLNQLLLSVNAIANAMGTTG</sequence>
<evidence type="ECO:0000256" key="1">
    <source>
        <dbReference type="ARBA" id="ARBA00003670"/>
    </source>
</evidence>
<dbReference type="AlphaFoldDB" id="A0A0D8JED6"/>
<dbReference type="Pfam" id="PF00311">
    <property type="entry name" value="PEPcase"/>
    <property type="match status" value="1"/>
</dbReference>
<dbReference type="InterPro" id="IPR021135">
    <property type="entry name" value="PEP_COase"/>
</dbReference>
<gene>
    <name evidence="5" type="ORF">LH29_05655</name>
</gene>
<organism evidence="5 6">
    <name type="scientific">Draconibacterium sediminis</name>
    <dbReference type="NCBI Taxonomy" id="1544798"/>
    <lineage>
        <taxon>Bacteria</taxon>
        <taxon>Pseudomonadati</taxon>
        <taxon>Bacteroidota</taxon>
        <taxon>Bacteroidia</taxon>
        <taxon>Marinilabiliales</taxon>
        <taxon>Prolixibacteraceae</taxon>
        <taxon>Draconibacterium</taxon>
    </lineage>
</organism>
<dbReference type="GO" id="GO:0006099">
    <property type="term" value="P:tricarboxylic acid cycle"/>
    <property type="evidence" value="ECO:0007669"/>
    <property type="project" value="InterPro"/>
</dbReference>
<dbReference type="Gene3D" id="1.20.1440.90">
    <property type="entry name" value="Phosphoenolpyruvate/pyruvate domain"/>
    <property type="match status" value="1"/>
</dbReference>
<accession>A0A0D8JED6</accession>
<evidence type="ECO:0000256" key="2">
    <source>
        <dbReference type="ARBA" id="ARBA00022419"/>
    </source>
</evidence>
<proteinExistence type="predicted"/>
<dbReference type="PRINTS" id="PR00150">
    <property type="entry name" value="PEPCARBXLASE"/>
</dbReference>
<dbReference type="RefSeq" id="WP_045026490.1">
    <property type="nucleotide sequence ID" value="NZ_JRHC01000001.1"/>
</dbReference>
<dbReference type="PANTHER" id="PTHR30523">
    <property type="entry name" value="PHOSPHOENOLPYRUVATE CARBOXYLASE"/>
    <property type="match status" value="1"/>
</dbReference>
<evidence type="ECO:0000313" key="6">
    <source>
        <dbReference type="Proteomes" id="UP000032544"/>
    </source>
</evidence>
<dbReference type="PATRIC" id="fig|1544798.3.peg.1140"/>
<comment type="caution">
    <text evidence="5">The sequence shown here is derived from an EMBL/GenBank/DDBJ whole genome shotgun (WGS) entry which is preliminary data.</text>
</comment>